<evidence type="ECO:0000313" key="3">
    <source>
        <dbReference type="EMBL" id="CAL5223511.1"/>
    </source>
</evidence>
<gene>
    <name evidence="3" type="primary">g6038</name>
    <name evidence="3" type="ORF">VP750_LOCUS5170</name>
</gene>
<dbReference type="InterPro" id="IPR014560">
    <property type="entry name" value="UCP030333_Alba"/>
</dbReference>
<feature type="region of interest" description="Disordered" evidence="1">
    <location>
        <begin position="1"/>
        <end position="37"/>
    </location>
</feature>
<dbReference type="InterPro" id="IPR002775">
    <property type="entry name" value="DNA/RNA-bd_Alba-like"/>
</dbReference>
<dbReference type="Gene3D" id="3.30.110.20">
    <property type="entry name" value="Alba-like domain"/>
    <property type="match status" value="1"/>
</dbReference>
<feature type="domain" description="DNA/RNA-binding protein Alba-like" evidence="2">
    <location>
        <begin position="53"/>
        <end position="99"/>
    </location>
</feature>
<sequence>MKRAKEGRRGDGVPALRHPQAVAPSPQYVHACGPADRGRRRQRHYRCERIVSSSGKPLHYFVELSKRFLQEHGEVQLSAIGLAIPQAVNVSQILTTSGYATELRIRTGLLVSDEGSLDGASGTLPKGKIEIVLRKSDQFESLVAGGAAAQRTQRTVRPGGEGPEEALPS</sequence>
<organism evidence="3 4">
    <name type="scientific">Coccomyxa viridis</name>
    <dbReference type="NCBI Taxonomy" id="1274662"/>
    <lineage>
        <taxon>Eukaryota</taxon>
        <taxon>Viridiplantae</taxon>
        <taxon>Chlorophyta</taxon>
        <taxon>core chlorophytes</taxon>
        <taxon>Trebouxiophyceae</taxon>
        <taxon>Trebouxiophyceae incertae sedis</taxon>
        <taxon>Coccomyxaceae</taxon>
        <taxon>Coccomyxa</taxon>
    </lineage>
</organism>
<evidence type="ECO:0000256" key="1">
    <source>
        <dbReference type="SAM" id="MobiDB-lite"/>
    </source>
</evidence>
<keyword evidence="4" id="KW-1185">Reference proteome</keyword>
<protein>
    <submittedName>
        <fullName evidence="3">G6038 protein</fullName>
    </submittedName>
</protein>
<name>A0ABP1FVQ9_9CHLO</name>
<evidence type="ECO:0000259" key="2">
    <source>
        <dbReference type="Pfam" id="PF01918"/>
    </source>
</evidence>
<dbReference type="EMBL" id="CAXHTA020000008">
    <property type="protein sequence ID" value="CAL5223511.1"/>
    <property type="molecule type" value="Genomic_DNA"/>
</dbReference>
<reference evidence="3 4" key="1">
    <citation type="submission" date="2024-06" db="EMBL/GenBank/DDBJ databases">
        <authorList>
            <person name="Kraege A."/>
            <person name="Thomma B."/>
        </authorList>
    </citation>
    <scope>NUCLEOTIDE SEQUENCE [LARGE SCALE GENOMIC DNA]</scope>
</reference>
<feature type="region of interest" description="Disordered" evidence="1">
    <location>
        <begin position="145"/>
        <end position="169"/>
    </location>
</feature>
<dbReference type="SUPFAM" id="SSF82704">
    <property type="entry name" value="AlbA-like"/>
    <property type="match status" value="1"/>
</dbReference>
<evidence type="ECO:0000313" key="4">
    <source>
        <dbReference type="Proteomes" id="UP001497392"/>
    </source>
</evidence>
<proteinExistence type="predicted"/>
<dbReference type="Pfam" id="PF01918">
    <property type="entry name" value="Alba"/>
    <property type="match status" value="1"/>
</dbReference>
<dbReference type="PANTHER" id="PTHR31947:SF36">
    <property type="entry name" value="DNA_RNA-BINDING PROTEIN ALBA-LIKE DOMAIN-CONTAINING PROTEIN"/>
    <property type="match status" value="1"/>
</dbReference>
<dbReference type="PANTHER" id="PTHR31947">
    <property type="entry name" value="DNA/RNA-BINDING PROTEIN ALBA 3"/>
    <property type="match status" value="1"/>
</dbReference>
<dbReference type="InterPro" id="IPR036882">
    <property type="entry name" value="Alba-like_dom_sf"/>
</dbReference>
<accession>A0ABP1FVQ9</accession>
<dbReference type="Proteomes" id="UP001497392">
    <property type="component" value="Unassembled WGS sequence"/>
</dbReference>
<comment type="caution">
    <text evidence="3">The sequence shown here is derived from an EMBL/GenBank/DDBJ whole genome shotgun (WGS) entry which is preliminary data.</text>
</comment>